<dbReference type="STRING" id="1111728.GCA_000427805_00595"/>
<dbReference type="AlphaFoldDB" id="A0A2C6DMY6"/>
<sequence length="138" mass="15528">MQVETFIIGEREYTAKKMNAFDAGRFLLKIKNIAAPALTAFAQANNENEVNLFELFSGLDEETHEKVIFPILAASAVYSIEDKRKVASITDMNMCFNVDTLLDFYLLVWEVLKLNFAPFIERASTHFGKPGIGQAVTE</sequence>
<reference evidence="1" key="2">
    <citation type="submission" date="2017-09" db="EMBL/GenBank/DDBJ databases">
        <title>FDA dAtabase for Regulatory Grade micrObial Sequences (FDA-ARGOS): Supporting development and validation of Infectious Disease Dx tests.</title>
        <authorList>
            <person name="Minogue T."/>
            <person name="Wolcott M."/>
            <person name="Wasieloski L."/>
            <person name="Aguilar W."/>
            <person name="Moore D."/>
            <person name="Tallon L.J."/>
            <person name="Sadzewicz L."/>
            <person name="Ott S."/>
            <person name="Zhao X."/>
            <person name="Nagaraj S."/>
            <person name="Vavikolanu K."/>
            <person name="Aluvathingal J."/>
            <person name="Nadendla S."/>
            <person name="Sichtig H."/>
        </authorList>
    </citation>
    <scope>NUCLEOTIDE SEQUENCE</scope>
    <source>
        <strain evidence="1">FDAARGOS_387</strain>
    </source>
</reference>
<reference evidence="3" key="1">
    <citation type="submission" date="2017-09" db="EMBL/GenBank/DDBJ databases">
        <title>FDA dAtabase for Regulatory Grade micrObial Sequences (FDA-ARGOS): Supporting development and validation of Infectious Disease Dx tests.</title>
        <authorList>
            <person name="Minogue T."/>
            <person name="Wolcott M."/>
            <person name="Wasieloski L."/>
            <person name="Aguilar W."/>
            <person name="Moore D."/>
            <person name="Tallon L."/>
            <person name="Sadzewicz L."/>
            <person name="Ott S."/>
            <person name="Zhao X."/>
            <person name="Nagaraj S."/>
            <person name="Vavikolanu K."/>
            <person name="Aluvathingal J."/>
            <person name="Nadendla S."/>
            <person name="Sichtig H."/>
        </authorList>
    </citation>
    <scope>NUCLEOTIDE SEQUENCE [LARGE SCALE GENOMIC DNA]</scope>
    <source>
        <strain evidence="3">FDAARGOS_387</strain>
    </source>
</reference>
<dbReference type="OrthoDB" id="6623586at2"/>
<gene>
    <name evidence="1" type="ORF">CRN84_10275</name>
    <name evidence="2" type="ORF">NCTC12282_02987</name>
</gene>
<name>A0A2C6DMY6_9GAMM</name>
<proteinExistence type="predicted"/>
<accession>A0A2C6DMY6</accession>
<evidence type="ECO:0000313" key="3">
    <source>
        <dbReference type="Proteomes" id="UP000224974"/>
    </source>
</evidence>
<reference evidence="2 4" key="3">
    <citation type="submission" date="2019-03" db="EMBL/GenBank/DDBJ databases">
        <authorList>
            <consortium name="Pathogen Informatics"/>
        </authorList>
    </citation>
    <scope>NUCLEOTIDE SEQUENCE [LARGE SCALE GENOMIC DNA]</scope>
    <source>
        <strain evidence="2 4">NCTC12282</strain>
    </source>
</reference>
<dbReference type="Proteomes" id="UP000224974">
    <property type="component" value="Unassembled WGS sequence"/>
</dbReference>
<dbReference type="InterPro" id="IPR049156">
    <property type="entry name" value="Phage_chap_TAC_15-like"/>
</dbReference>
<protein>
    <submittedName>
        <fullName evidence="1">Uncharacterized protein</fullName>
    </submittedName>
</protein>
<organism evidence="1 3">
    <name type="scientific">Budvicia aquatica</name>
    <dbReference type="NCBI Taxonomy" id="82979"/>
    <lineage>
        <taxon>Bacteria</taxon>
        <taxon>Pseudomonadati</taxon>
        <taxon>Pseudomonadota</taxon>
        <taxon>Gammaproteobacteria</taxon>
        <taxon>Enterobacterales</taxon>
        <taxon>Budviciaceae</taxon>
        <taxon>Budvicia</taxon>
    </lineage>
</organism>
<dbReference type="Pfam" id="PF21822">
    <property type="entry name" value="Phage_TAC_15"/>
    <property type="match status" value="1"/>
</dbReference>
<dbReference type="RefSeq" id="WP_029093197.1">
    <property type="nucleotide sequence ID" value="NZ_CAADJA010000002.1"/>
</dbReference>
<evidence type="ECO:0000313" key="4">
    <source>
        <dbReference type="Proteomes" id="UP000373449"/>
    </source>
</evidence>
<evidence type="ECO:0000313" key="1">
    <source>
        <dbReference type="EMBL" id="PHI29692.1"/>
    </source>
</evidence>
<keyword evidence="3" id="KW-1185">Reference proteome</keyword>
<dbReference type="Proteomes" id="UP000373449">
    <property type="component" value="Unassembled WGS sequence"/>
</dbReference>
<dbReference type="EMBL" id="PDDX01000001">
    <property type="protein sequence ID" value="PHI29692.1"/>
    <property type="molecule type" value="Genomic_DNA"/>
</dbReference>
<dbReference type="EMBL" id="CAADJA010000002">
    <property type="protein sequence ID" value="VFS48074.1"/>
    <property type="molecule type" value="Genomic_DNA"/>
</dbReference>
<evidence type="ECO:0000313" key="2">
    <source>
        <dbReference type="EMBL" id="VFS48074.1"/>
    </source>
</evidence>